<evidence type="ECO:0000313" key="2">
    <source>
        <dbReference type="Proteomes" id="UP000284379"/>
    </source>
</evidence>
<comment type="caution">
    <text evidence="1">The sequence shown here is derived from an EMBL/GenBank/DDBJ whole genome shotgun (WGS) entry which is preliminary data.</text>
</comment>
<protein>
    <submittedName>
        <fullName evidence="1">Uncharacterized protein</fullName>
    </submittedName>
</protein>
<dbReference type="EMBL" id="QSGO01000003">
    <property type="protein sequence ID" value="RHB36991.1"/>
    <property type="molecule type" value="Genomic_DNA"/>
</dbReference>
<dbReference type="Proteomes" id="UP000284379">
    <property type="component" value="Unassembled WGS sequence"/>
</dbReference>
<reference evidence="1 2" key="1">
    <citation type="submission" date="2018-08" db="EMBL/GenBank/DDBJ databases">
        <title>A genome reference for cultivated species of the human gut microbiota.</title>
        <authorList>
            <person name="Zou Y."/>
            <person name="Xue W."/>
            <person name="Luo G."/>
        </authorList>
    </citation>
    <scope>NUCLEOTIDE SEQUENCE [LARGE SCALE GENOMIC DNA]</scope>
    <source>
        <strain evidence="1 2">AM40-30BH</strain>
    </source>
</reference>
<proteinExistence type="predicted"/>
<dbReference type="AlphaFoldDB" id="A0A413VTW1"/>
<gene>
    <name evidence="1" type="ORF">DW888_05395</name>
</gene>
<accession>A0A413VTW1</accession>
<organism evidence="1 2">
    <name type="scientific">Bacteroides nordii</name>
    <dbReference type="NCBI Taxonomy" id="291645"/>
    <lineage>
        <taxon>Bacteria</taxon>
        <taxon>Pseudomonadati</taxon>
        <taxon>Bacteroidota</taxon>
        <taxon>Bacteroidia</taxon>
        <taxon>Bacteroidales</taxon>
        <taxon>Bacteroidaceae</taxon>
        <taxon>Bacteroides</taxon>
    </lineage>
</organism>
<name>A0A413VTW1_9BACE</name>
<evidence type="ECO:0000313" key="1">
    <source>
        <dbReference type="EMBL" id="RHB36991.1"/>
    </source>
</evidence>
<sequence length="394" mass="46134">MLVIGDIVIFVENLIKVMKYTYYIERAVISELDGELHTSTFYMASNYQYEKEYHINSESINDANPVVKEICERISCRFETQIRVLKVQVNLFDYNKVLSNDLYIIYKLFARVLELYNSDDLKELQRTRRMLRNSMSDGMHLKYYYMIDTAKKLFEADEIKHVLFCLSVVEQIEDTIGQDAISYYDNLYPICKTDKQHMLAISALECLNVPVNVISLIQGMLNFASYGNSTRLRDFFDGIKADINYLLESKGYKLSKKKSPNNTFLVMNKEEVLRELSPYIHHKRINEILLKIDEELGLTINRRDKLEQTTIFLLLYKRCNLFNKMVFSKFKRLLAQYYGIEDNSYKENDCTNGRNPKCSGNCDNDIAERLCKGKCAEIYCGNPSLFRNALKKNN</sequence>